<keyword evidence="6" id="KW-0547">Nucleotide-binding</keyword>
<dbReference type="InterPro" id="IPR012947">
    <property type="entry name" value="tRNA_SAD"/>
</dbReference>
<dbReference type="CDD" id="cd01667">
    <property type="entry name" value="TGS_ThrRS"/>
    <property type="match status" value="1"/>
</dbReference>
<dbReference type="GO" id="GO:0016874">
    <property type="term" value="F:ligase activity"/>
    <property type="evidence" value="ECO:0007669"/>
    <property type="project" value="UniProtKB-KW"/>
</dbReference>
<dbReference type="InterPro" id="IPR045864">
    <property type="entry name" value="aa-tRNA-synth_II/BPL/LPL"/>
</dbReference>
<comment type="caution">
    <text evidence="14">The sequence shown here is derived from an EMBL/GenBank/DDBJ whole genome shotgun (WGS) entry which is preliminary data.</text>
</comment>
<dbReference type="CDD" id="cd00771">
    <property type="entry name" value="ThrRS_core"/>
    <property type="match status" value="1"/>
</dbReference>
<evidence type="ECO:0000256" key="11">
    <source>
        <dbReference type="ARBA" id="ARBA00049515"/>
    </source>
</evidence>
<evidence type="ECO:0000256" key="9">
    <source>
        <dbReference type="ARBA" id="ARBA00023146"/>
    </source>
</evidence>
<keyword evidence="4" id="KW-0963">Cytoplasm</keyword>
<dbReference type="InterPro" id="IPR006195">
    <property type="entry name" value="aa-tRNA-synth_II"/>
</dbReference>
<feature type="non-terminal residue" evidence="14">
    <location>
        <position position="1"/>
    </location>
</feature>
<reference evidence="14 15" key="1">
    <citation type="submission" date="2020-10" db="EMBL/GenBank/DDBJ databases">
        <authorList>
            <person name="Klimov P.B."/>
            <person name="Dyachkov S.M."/>
            <person name="Chetverikov P.E."/>
        </authorList>
    </citation>
    <scope>NUCLEOTIDE SEQUENCE [LARGE SCALE GENOMIC DNA]</scope>
    <source>
        <strain evidence="14">BMOC 18-1129-001#AD2665</strain>
        <tissue evidence="14">Entire mites</tissue>
    </source>
</reference>
<evidence type="ECO:0000256" key="8">
    <source>
        <dbReference type="ARBA" id="ARBA00022917"/>
    </source>
</evidence>
<dbReference type="Proteomes" id="UP000825002">
    <property type="component" value="Unassembled WGS sequence"/>
</dbReference>
<dbReference type="InterPro" id="IPR002320">
    <property type="entry name" value="Thr-tRNA-ligase_IIa"/>
</dbReference>
<accession>A0ABQ7SC29</accession>
<gene>
    <name evidence="14" type="primary">Tars1</name>
    <name evidence="14" type="ORF">GZH46_00499</name>
</gene>
<dbReference type="Pfam" id="PF02824">
    <property type="entry name" value="TGS"/>
    <property type="match status" value="1"/>
</dbReference>
<evidence type="ECO:0000256" key="3">
    <source>
        <dbReference type="ARBA" id="ARBA00013163"/>
    </source>
</evidence>
<dbReference type="InterPro" id="IPR033728">
    <property type="entry name" value="ThrRS_core"/>
</dbReference>
<evidence type="ECO:0000256" key="2">
    <source>
        <dbReference type="ARBA" id="ARBA00008226"/>
    </source>
</evidence>
<dbReference type="SUPFAM" id="SSF55681">
    <property type="entry name" value="Class II aaRS and biotin synthetases"/>
    <property type="match status" value="1"/>
</dbReference>
<dbReference type="PROSITE" id="PS51880">
    <property type="entry name" value="TGS"/>
    <property type="match status" value="1"/>
</dbReference>
<dbReference type="CDD" id="cd00860">
    <property type="entry name" value="ThrRS_anticodon"/>
    <property type="match status" value="1"/>
</dbReference>
<keyword evidence="5 14" id="KW-0436">Ligase</keyword>
<evidence type="ECO:0000313" key="15">
    <source>
        <dbReference type="Proteomes" id="UP000825002"/>
    </source>
</evidence>
<dbReference type="Pfam" id="PF03129">
    <property type="entry name" value="HGTP_anticodon"/>
    <property type="match status" value="1"/>
</dbReference>
<dbReference type="EC" id="6.1.1.3" evidence="3"/>
<sequence>MSKNEAASKLSELRPAPAFIDHREKLWQQHQSEYKTSLEAYPKDPIDVQTHNKDGDKIILAGVKWQTSPWNIATKILPKSVCDTLIVAKVNGVLWDLERVLEDGSEVEFLTFENEEAKAVFWHSTAHVLGEALERLFGGHLCYGPPIEGGFYYDMFPTQKAPPCSGEALDLSVVMPAHYPSIEALMKKICNEKQPFERLMLSKEALKSMFDYNVFKGRILDENVKEPYATAYKCGTLIDLCRGPHVRHTGIIKAFKVTNNSCSYWKGQVDAESLQRVYGISFPTNSQMQEYIQFQKEAAERDHRRIGREQDLFIFHELSPGSCFFLPKGAHIYRTLENLIRSEYRKRGYQEVVTPNIYNVELWKKSGHWQNYAENMFKLEIEKEQFALKPMNCPGHCLLFASSTRPWRELPLRIADFGVLHRNEFSGALSGLTRVRRFEQDDAHIFCTPDQIKQEIASSIDFIGYIYDIFGFKFNLRLSTRPTNYIGDIELWNKAEEQLREVLNETGKKWELNEGDGAFYGPKIDITITDALRRPHQCATIQLDFQQPINFGLSFIAQDGSKQTPVIVHRAILGSVERFIAIVTENFAGKWPFWLSPRQAQVVGVASKYDEYGAKVKQTLFDAGFECDIELDPGLTLNKKVRNAQQARYNFILVVGEKEASNDTVSVRTRDNKVYDQIKVSDLIKVFRKFVTERTMDSESEFPNALEKPE</sequence>
<feature type="domain" description="Aminoacyl-transfer RNA synthetases class-II family profile" evidence="12">
    <location>
        <begin position="327"/>
        <end position="592"/>
    </location>
</feature>
<evidence type="ECO:0000259" key="12">
    <source>
        <dbReference type="PROSITE" id="PS50862"/>
    </source>
</evidence>
<evidence type="ECO:0000256" key="10">
    <source>
        <dbReference type="ARBA" id="ARBA00031900"/>
    </source>
</evidence>
<dbReference type="Pfam" id="PF00587">
    <property type="entry name" value="tRNA-synt_2b"/>
    <property type="match status" value="1"/>
</dbReference>
<evidence type="ECO:0000259" key="13">
    <source>
        <dbReference type="PROSITE" id="PS51880"/>
    </source>
</evidence>
<organism evidence="14 15">
    <name type="scientific">Fragariocoptes setiger</name>
    <dbReference type="NCBI Taxonomy" id="1670756"/>
    <lineage>
        <taxon>Eukaryota</taxon>
        <taxon>Metazoa</taxon>
        <taxon>Ecdysozoa</taxon>
        <taxon>Arthropoda</taxon>
        <taxon>Chelicerata</taxon>
        <taxon>Arachnida</taxon>
        <taxon>Acari</taxon>
        <taxon>Acariformes</taxon>
        <taxon>Trombidiformes</taxon>
        <taxon>Prostigmata</taxon>
        <taxon>Eupodina</taxon>
        <taxon>Eriophyoidea</taxon>
        <taxon>Phytoptidae</taxon>
        <taxon>Fragariocoptes</taxon>
    </lineage>
</organism>
<feature type="domain" description="TGS" evidence="13">
    <location>
        <begin position="44"/>
        <end position="111"/>
    </location>
</feature>
<dbReference type="SUPFAM" id="SSF81271">
    <property type="entry name" value="TGS-like"/>
    <property type="match status" value="1"/>
</dbReference>
<dbReference type="InterPro" id="IPR004095">
    <property type="entry name" value="TGS"/>
</dbReference>
<evidence type="ECO:0000256" key="7">
    <source>
        <dbReference type="ARBA" id="ARBA00022840"/>
    </source>
</evidence>
<dbReference type="SUPFAM" id="SSF52954">
    <property type="entry name" value="Class II aaRS ABD-related"/>
    <property type="match status" value="1"/>
</dbReference>
<dbReference type="EMBL" id="JAIFTH010000050">
    <property type="protein sequence ID" value="KAG9510946.1"/>
    <property type="molecule type" value="Genomic_DNA"/>
</dbReference>
<dbReference type="SMART" id="SM00863">
    <property type="entry name" value="tRNA_SAD"/>
    <property type="match status" value="1"/>
</dbReference>
<proteinExistence type="inferred from homology"/>
<keyword evidence="7" id="KW-0067">ATP-binding</keyword>
<dbReference type="Pfam" id="PF07973">
    <property type="entry name" value="tRNA_SAD"/>
    <property type="match status" value="1"/>
</dbReference>
<dbReference type="SUPFAM" id="SSF55186">
    <property type="entry name" value="ThrRS/AlaRS common domain"/>
    <property type="match status" value="1"/>
</dbReference>
<dbReference type="InterPro" id="IPR004154">
    <property type="entry name" value="Anticodon-bd"/>
</dbReference>
<protein>
    <recommendedName>
        <fullName evidence="3">threonine--tRNA ligase</fullName>
        <ecNumber evidence="3">6.1.1.3</ecNumber>
    </recommendedName>
    <alternativeName>
        <fullName evidence="10">Threonyl-tRNA synthetase</fullName>
    </alternativeName>
</protein>
<comment type="similarity">
    <text evidence="2">Belongs to the class-II aminoacyl-tRNA synthetase family.</text>
</comment>
<keyword evidence="9" id="KW-0030">Aminoacyl-tRNA synthetase</keyword>
<dbReference type="InterPro" id="IPR012676">
    <property type="entry name" value="TGS-like"/>
</dbReference>
<dbReference type="Gene3D" id="3.40.50.800">
    <property type="entry name" value="Anticodon-binding domain"/>
    <property type="match status" value="1"/>
</dbReference>
<evidence type="ECO:0000256" key="5">
    <source>
        <dbReference type="ARBA" id="ARBA00022598"/>
    </source>
</evidence>
<dbReference type="InterPro" id="IPR018163">
    <property type="entry name" value="Thr/Ala-tRNA-synth_IIc_edit"/>
</dbReference>
<dbReference type="InterPro" id="IPR012675">
    <property type="entry name" value="Beta-grasp_dom_sf"/>
</dbReference>
<dbReference type="Gene3D" id="3.10.20.30">
    <property type="match status" value="1"/>
</dbReference>
<evidence type="ECO:0000313" key="14">
    <source>
        <dbReference type="EMBL" id="KAG9510946.1"/>
    </source>
</evidence>
<evidence type="ECO:0000256" key="1">
    <source>
        <dbReference type="ARBA" id="ARBA00004496"/>
    </source>
</evidence>
<comment type="subcellular location">
    <subcellularLocation>
        <location evidence="1">Cytoplasm</location>
    </subcellularLocation>
</comment>
<dbReference type="NCBIfam" id="TIGR00418">
    <property type="entry name" value="thrS"/>
    <property type="match status" value="1"/>
</dbReference>
<dbReference type="Gene3D" id="3.30.980.10">
    <property type="entry name" value="Threonyl-trna Synthetase, Chain A, domain 2"/>
    <property type="match status" value="1"/>
</dbReference>
<evidence type="ECO:0000256" key="4">
    <source>
        <dbReference type="ARBA" id="ARBA00022490"/>
    </source>
</evidence>
<keyword evidence="15" id="KW-1185">Reference proteome</keyword>
<dbReference type="PANTHER" id="PTHR11451">
    <property type="entry name" value="THREONINE-TRNA LIGASE"/>
    <property type="match status" value="1"/>
</dbReference>
<dbReference type="HAMAP" id="MF_00184">
    <property type="entry name" value="Thr_tRNA_synth"/>
    <property type="match status" value="1"/>
</dbReference>
<name>A0ABQ7SC29_9ACAR</name>
<dbReference type="InterPro" id="IPR036621">
    <property type="entry name" value="Anticodon-bd_dom_sf"/>
</dbReference>
<dbReference type="PROSITE" id="PS50862">
    <property type="entry name" value="AA_TRNA_LIGASE_II"/>
    <property type="match status" value="1"/>
</dbReference>
<dbReference type="Gene3D" id="3.30.930.10">
    <property type="entry name" value="Bira Bifunctional Protein, Domain 2"/>
    <property type="match status" value="1"/>
</dbReference>
<dbReference type="PRINTS" id="PR01047">
    <property type="entry name" value="TRNASYNTHTHR"/>
</dbReference>
<keyword evidence="8" id="KW-0648">Protein biosynthesis</keyword>
<evidence type="ECO:0000256" key="6">
    <source>
        <dbReference type="ARBA" id="ARBA00022741"/>
    </source>
</evidence>
<dbReference type="InterPro" id="IPR002314">
    <property type="entry name" value="aa-tRNA-synt_IIb"/>
</dbReference>
<comment type="catalytic activity">
    <reaction evidence="11">
        <text>tRNA(Thr) + L-threonine + ATP = L-threonyl-tRNA(Thr) + AMP + diphosphate + H(+)</text>
        <dbReference type="Rhea" id="RHEA:24624"/>
        <dbReference type="Rhea" id="RHEA-COMP:9670"/>
        <dbReference type="Rhea" id="RHEA-COMP:9704"/>
        <dbReference type="ChEBI" id="CHEBI:15378"/>
        <dbReference type="ChEBI" id="CHEBI:30616"/>
        <dbReference type="ChEBI" id="CHEBI:33019"/>
        <dbReference type="ChEBI" id="CHEBI:57926"/>
        <dbReference type="ChEBI" id="CHEBI:78442"/>
        <dbReference type="ChEBI" id="CHEBI:78534"/>
        <dbReference type="ChEBI" id="CHEBI:456215"/>
        <dbReference type="EC" id="6.1.1.3"/>
    </reaction>
</comment>
<dbReference type="PANTHER" id="PTHR11451:SF46">
    <property type="entry name" value="THREONINE--TRNA LIGASE"/>
    <property type="match status" value="1"/>
</dbReference>
<dbReference type="InterPro" id="IPR047246">
    <property type="entry name" value="ThrRS_anticodon"/>
</dbReference>